<dbReference type="EMBL" id="BTSX01000005">
    <property type="protein sequence ID" value="GMS99595.1"/>
    <property type="molecule type" value="Genomic_DNA"/>
</dbReference>
<dbReference type="GO" id="GO:0016020">
    <property type="term" value="C:membrane"/>
    <property type="evidence" value="ECO:0007669"/>
    <property type="project" value="UniProtKB-SubCell"/>
</dbReference>
<proteinExistence type="predicted"/>
<reference evidence="8" key="1">
    <citation type="submission" date="2023-10" db="EMBL/GenBank/DDBJ databases">
        <title>Genome assembly of Pristionchus species.</title>
        <authorList>
            <person name="Yoshida K."/>
            <person name="Sommer R.J."/>
        </authorList>
    </citation>
    <scope>NUCLEOTIDE SEQUENCE</scope>
    <source>
        <strain evidence="8">RS0144</strain>
    </source>
</reference>
<feature type="transmembrane region" description="Helical" evidence="6">
    <location>
        <begin position="130"/>
        <end position="154"/>
    </location>
</feature>
<feature type="transmembrane region" description="Helical" evidence="6">
    <location>
        <begin position="188"/>
        <end position="208"/>
    </location>
</feature>
<keyword evidence="2" id="KW-0813">Transport</keyword>
<dbReference type="PANTHER" id="PTHR23505">
    <property type="entry name" value="SPINSTER"/>
    <property type="match status" value="1"/>
</dbReference>
<dbReference type="Proteomes" id="UP001432027">
    <property type="component" value="Unassembled WGS sequence"/>
</dbReference>
<evidence type="ECO:0000256" key="4">
    <source>
        <dbReference type="ARBA" id="ARBA00022989"/>
    </source>
</evidence>
<feature type="transmembrane region" description="Helical" evidence="6">
    <location>
        <begin position="228"/>
        <end position="249"/>
    </location>
</feature>
<evidence type="ECO:0000313" key="7">
    <source>
        <dbReference type="EMBL" id="GMS99595.1"/>
    </source>
</evidence>
<feature type="transmembrane region" description="Helical" evidence="6">
    <location>
        <begin position="335"/>
        <end position="357"/>
    </location>
</feature>
<evidence type="ECO:0000256" key="6">
    <source>
        <dbReference type="SAM" id="Phobius"/>
    </source>
</evidence>
<evidence type="ECO:0000256" key="3">
    <source>
        <dbReference type="ARBA" id="ARBA00022692"/>
    </source>
</evidence>
<sequence>MKLYLISVATWIGFSLLSILLGSQSFLIFVVFRSLAAAASAVFGVLSPVVLADLFRDRALGIVLMLMTTCEQLTGSIISGIASSFIVSIGLPWQSGLLPGPLLSLIPLAGLLCCLQSVPRDNVQRNKNVCSGAFGVLSIKSFTIMTAGLALGAFHARAKMFWGPSIILSAWSYAPSPFLGLSYPSVTAIYSFIMLAGNLLGMPLILWFAQCWNHGTGPFSGRSGYAGAYPIVTGVGGLLNFAMYILYLLALDKSFAACLVPTFLVGVGSAAFVTLSQLMQLMVLPSHSRAAAIALSRMISGIVSTPSAQIVGFLSDTFRGDSTLDVDRFHAYQQAMMCSSLMLFVSAICFLTLIVFFERDCKRAEEGEGSNEQVEVNESTNLIEKSKSRSESVLSVIIRSRAQTFENFQ</sequence>
<keyword evidence="3 6" id="KW-0812">Transmembrane</keyword>
<keyword evidence="9" id="KW-1185">Reference proteome</keyword>
<evidence type="ECO:0000256" key="2">
    <source>
        <dbReference type="ARBA" id="ARBA00022448"/>
    </source>
</evidence>
<feature type="transmembrane region" description="Helical" evidence="6">
    <location>
        <begin position="35"/>
        <end position="55"/>
    </location>
</feature>
<protein>
    <recommendedName>
        <fullName evidence="10">Membrane transporter</fullName>
    </recommendedName>
</protein>
<comment type="caution">
    <text evidence="8">The sequence shown here is derived from an EMBL/GenBank/DDBJ whole genome shotgun (WGS) entry which is preliminary data.</text>
</comment>
<feature type="transmembrane region" description="Helical" evidence="6">
    <location>
        <begin position="97"/>
        <end position="118"/>
    </location>
</feature>
<dbReference type="InterPro" id="IPR036259">
    <property type="entry name" value="MFS_trans_sf"/>
</dbReference>
<feature type="transmembrane region" description="Helical" evidence="6">
    <location>
        <begin position="160"/>
        <end position="181"/>
    </location>
</feature>
<dbReference type="Gene3D" id="1.20.1250.20">
    <property type="entry name" value="MFS general substrate transporter like domains"/>
    <property type="match status" value="1"/>
</dbReference>
<feature type="transmembrane region" description="Helical" evidence="6">
    <location>
        <begin position="62"/>
        <end position="91"/>
    </location>
</feature>
<dbReference type="InterPro" id="IPR044770">
    <property type="entry name" value="MFS_spinster-like"/>
</dbReference>
<dbReference type="SUPFAM" id="SSF103473">
    <property type="entry name" value="MFS general substrate transporter"/>
    <property type="match status" value="1"/>
</dbReference>
<gene>
    <name evidence="7" type="ORF">PENTCL1PPCAC_21770</name>
    <name evidence="8" type="ORF">PENTCL1PPCAC_21771</name>
</gene>
<evidence type="ECO:0000313" key="9">
    <source>
        <dbReference type="Proteomes" id="UP001432027"/>
    </source>
</evidence>
<evidence type="ECO:0000313" key="8">
    <source>
        <dbReference type="EMBL" id="GMS99596.1"/>
    </source>
</evidence>
<accession>A0AAV5TZC4</accession>
<dbReference type="AlphaFoldDB" id="A0AAV5TZC4"/>
<dbReference type="EMBL" id="BTSX01000005">
    <property type="protein sequence ID" value="GMS99596.1"/>
    <property type="molecule type" value="Genomic_DNA"/>
</dbReference>
<evidence type="ECO:0000256" key="5">
    <source>
        <dbReference type="ARBA" id="ARBA00023136"/>
    </source>
</evidence>
<organism evidence="8 9">
    <name type="scientific">Pristionchus entomophagus</name>
    <dbReference type="NCBI Taxonomy" id="358040"/>
    <lineage>
        <taxon>Eukaryota</taxon>
        <taxon>Metazoa</taxon>
        <taxon>Ecdysozoa</taxon>
        <taxon>Nematoda</taxon>
        <taxon>Chromadorea</taxon>
        <taxon>Rhabditida</taxon>
        <taxon>Rhabditina</taxon>
        <taxon>Diplogasteromorpha</taxon>
        <taxon>Diplogasteroidea</taxon>
        <taxon>Neodiplogasteridae</taxon>
        <taxon>Pristionchus</taxon>
    </lineage>
</organism>
<feature type="transmembrane region" description="Helical" evidence="6">
    <location>
        <begin position="256"/>
        <end position="278"/>
    </location>
</feature>
<evidence type="ECO:0000256" key="1">
    <source>
        <dbReference type="ARBA" id="ARBA00004141"/>
    </source>
</evidence>
<evidence type="ECO:0008006" key="10">
    <source>
        <dbReference type="Google" id="ProtNLM"/>
    </source>
</evidence>
<keyword evidence="5 6" id="KW-0472">Membrane</keyword>
<name>A0AAV5TZC4_9BILA</name>
<keyword evidence="4 6" id="KW-1133">Transmembrane helix</keyword>
<dbReference type="PANTHER" id="PTHR23505:SF79">
    <property type="entry name" value="PROTEIN SPINSTER"/>
    <property type="match status" value="1"/>
</dbReference>
<comment type="subcellular location">
    <subcellularLocation>
        <location evidence="1">Membrane</location>
        <topology evidence="1">Multi-pass membrane protein</topology>
    </subcellularLocation>
</comment>